<keyword evidence="6" id="KW-0067">ATP-binding</keyword>
<evidence type="ECO:0000256" key="5">
    <source>
        <dbReference type="ARBA" id="ARBA00022777"/>
    </source>
</evidence>
<keyword evidence="5 10" id="KW-0418">Kinase</keyword>
<keyword evidence="7" id="KW-0443">Lipid metabolism</keyword>
<evidence type="ECO:0000259" key="9">
    <source>
        <dbReference type="PROSITE" id="PS50146"/>
    </source>
</evidence>
<dbReference type="Gene3D" id="3.40.50.10330">
    <property type="entry name" value="Probable inorganic polyphosphate/atp-NAD kinase, domain 1"/>
    <property type="match status" value="1"/>
</dbReference>
<evidence type="ECO:0000256" key="3">
    <source>
        <dbReference type="ARBA" id="ARBA00022679"/>
    </source>
</evidence>
<dbReference type="InterPro" id="IPR050187">
    <property type="entry name" value="Lipid_Phosphate_FormReg"/>
</dbReference>
<feature type="domain" description="DAGKc" evidence="9">
    <location>
        <begin position="1"/>
        <end position="132"/>
    </location>
</feature>
<keyword evidence="11" id="KW-1185">Reference proteome</keyword>
<keyword evidence="7" id="KW-0594">Phospholipid biosynthesis</keyword>
<proteinExistence type="inferred from homology"/>
<dbReference type="GO" id="GO:0016301">
    <property type="term" value="F:kinase activity"/>
    <property type="evidence" value="ECO:0007669"/>
    <property type="project" value="UniProtKB-KW"/>
</dbReference>
<keyword evidence="7" id="KW-0444">Lipid biosynthesis</keyword>
<accession>A0A1M5U4K9</accession>
<comment type="cofactor">
    <cofactor evidence="1">
        <name>Mg(2+)</name>
        <dbReference type="ChEBI" id="CHEBI:18420"/>
    </cofactor>
</comment>
<evidence type="ECO:0000256" key="6">
    <source>
        <dbReference type="ARBA" id="ARBA00022840"/>
    </source>
</evidence>
<protein>
    <submittedName>
        <fullName evidence="10">Lipid kinase, YegS/Rv2252/BmrU family</fullName>
    </submittedName>
</protein>
<evidence type="ECO:0000256" key="1">
    <source>
        <dbReference type="ARBA" id="ARBA00001946"/>
    </source>
</evidence>
<evidence type="ECO:0000313" key="10">
    <source>
        <dbReference type="EMBL" id="SHH57801.1"/>
    </source>
</evidence>
<keyword evidence="3" id="KW-0808">Transferase</keyword>
<gene>
    <name evidence="10" type="ORF">SAMN02745823_00352</name>
</gene>
<dbReference type="InterPro" id="IPR001206">
    <property type="entry name" value="Diacylglycerol_kinase_cat_dom"/>
</dbReference>
<evidence type="ECO:0000313" key="11">
    <source>
        <dbReference type="Proteomes" id="UP000183995"/>
    </source>
</evidence>
<dbReference type="GO" id="GO:0005524">
    <property type="term" value="F:ATP binding"/>
    <property type="evidence" value="ECO:0007669"/>
    <property type="project" value="UniProtKB-KW"/>
</dbReference>
<dbReference type="PROSITE" id="PS50146">
    <property type="entry name" value="DAGK"/>
    <property type="match status" value="1"/>
</dbReference>
<keyword evidence="8" id="KW-1208">Phospholipid metabolism</keyword>
<organism evidence="10 11">
    <name type="scientific">Sporobacter termitidis DSM 10068</name>
    <dbReference type="NCBI Taxonomy" id="1123282"/>
    <lineage>
        <taxon>Bacteria</taxon>
        <taxon>Bacillati</taxon>
        <taxon>Bacillota</taxon>
        <taxon>Clostridia</taxon>
        <taxon>Eubacteriales</taxon>
        <taxon>Oscillospiraceae</taxon>
        <taxon>Sporobacter</taxon>
    </lineage>
</organism>
<keyword evidence="4" id="KW-0547">Nucleotide-binding</keyword>
<dbReference type="OrthoDB" id="9786026at2"/>
<dbReference type="InterPro" id="IPR005218">
    <property type="entry name" value="Diacylglycerol/lipid_kinase"/>
</dbReference>
<dbReference type="STRING" id="1123282.SAMN02745823_00352"/>
<dbReference type="SUPFAM" id="SSF111331">
    <property type="entry name" value="NAD kinase/diacylglycerol kinase-like"/>
    <property type="match status" value="1"/>
</dbReference>
<evidence type="ECO:0000256" key="4">
    <source>
        <dbReference type="ARBA" id="ARBA00022741"/>
    </source>
</evidence>
<reference evidence="10 11" key="1">
    <citation type="submission" date="2016-11" db="EMBL/GenBank/DDBJ databases">
        <authorList>
            <person name="Jaros S."/>
            <person name="Januszkiewicz K."/>
            <person name="Wedrychowicz H."/>
        </authorList>
    </citation>
    <scope>NUCLEOTIDE SEQUENCE [LARGE SCALE GENOMIC DNA]</scope>
    <source>
        <strain evidence="10 11">DSM 10068</strain>
    </source>
</reference>
<dbReference type="NCBIfam" id="TIGR00147">
    <property type="entry name" value="YegS/Rv2252/BmrU family lipid kinase"/>
    <property type="match status" value="1"/>
</dbReference>
<dbReference type="AlphaFoldDB" id="A0A1M5U4K9"/>
<dbReference type="Pfam" id="PF19279">
    <property type="entry name" value="YegS_C"/>
    <property type="match status" value="1"/>
</dbReference>
<dbReference type="PANTHER" id="PTHR12358">
    <property type="entry name" value="SPHINGOSINE KINASE"/>
    <property type="match status" value="1"/>
</dbReference>
<dbReference type="GO" id="GO:0008654">
    <property type="term" value="P:phospholipid biosynthetic process"/>
    <property type="evidence" value="ECO:0007669"/>
    <property type="project" value="UniProtKB-KW"/>
</dbReference>
<dbReference type="RefSeq" id="WP_073075911.1">
    <property type="nucleotide sequence ID" value="NZ_FQXV01000001.1"/>
</dbReference>
<evidence type="ECO:0000256" key="2">
    <source>
        <dbReference type="ARBA" id="ARBA00005983"/>
    </source>
</evidence>
<evidence type="ECO:0000256" key="8">
    <source>
        <dbReference type="ARBA" id="ARBA00023264"/>
    </source>
</evidence>
<dbReference type="EMBL" id="FQXV01000001">
    <property type="protein sequence ID" value="SHH57801.1"/>
    <property type="molecule type" value="Genomic_DNA"/>
</dbReference>
<sequence>MRHLFIVNPVAGGKRNRHKEVVEYIRAVMSKHPESFEIYVTSAPMDACGKIRLEAENCAPLRVYACGGDGTLNECVNGAAGFSHVAVTPYPIGTGNDFVKMFGKDAKKFRSLPALLQGFERPIDLIDCNGRYGINICSIGIDARIGTDVHKYSAIPVIGGATGYVVSLVVNLVRGVNQPLKITAENMHLESSFALVCACNGRYYGGGFNPVPDAMPDDGVIEFLIVRAVSRLKFLRVVGKYAKGRFREMSEIISHFRGNHMFIESEKELAVNIDGELLYARDVTFRMIPGGVNVIFPPGMKFFDSSDVPFAVKLSNLEI</sequence>
<dbReference type="PANTHER" id="PTHR12358:SF54">
    <property type="entry name" value="SPHINGOSINE KINASE RELATED PROTEIN"/>
    <property type="match status" value="1"/>
</dbReference>
<dbReference type="InterPro" id="IPR045540">
    <property type="entry name" value="YegS/DAGK_C"/>
</dbReference>
<dbReference type="InterPro" id="IPR016064">
    <property type="entry name" value="NAD/diacylglycerol_kinase_sf"/>
</dbReference>
<comment type="similarity">
    <text evidence="2">Belongs to the diacylglycerol/lipid kinase family.</text>
</comment>
<evidence type="ECO:0000256" key="7">
    <source>
        <dbReference type="ARBA" id="ARBA00023209"/>
    </source>
</evidence>
<dbReference type="Pfam" id="PF00781">
    <property type="entry name" value="DAGK_cat"/>
    <property type="match status" value="1"/>
</dbReference>
<dbReference type="InterPro" id="IPR017438">
    <property type="entry name" value="ATP-NAD_kinase_N"/>
</dbReference>
<dbReference type="Proteomes" id="UP000183995">
    <property type="component" value="Unassembled WGS sequence"/>
</dbReference>
<name>A0A1M5U4K9_9FIRM</name>
<dbReference type="Gene3D" id="2.60.200.40">
    <property type="match status" value="1"/>
</dbReference>